<dbReference type="Proteomes" id="UP000238479">
    <property type="component" value="Chromosome 3"/>
</dbReference>
<evidence type="ECO:0000313" key="1">
    <source>
        <dbReference type="EMBL" id="PRQ42370.1"/>
    </source>
</evidence>
<keyword evidence="1" id="KW-0436">Ligase</keyword>
<dbReference type="PANTHER" id="PTHR28141">
    <property type="entry name" value="2',3'-CYCLIC-NUCLEOTIDE 3'-PHOSPHODIESTERASE"/>
    <property type="match status" value="1"/>
</dbReference>
<gene>
    <name evidence="1" type="ORF">RchiOBHm_Chr3g0456931</name>
</gene>
<dbReference type="SUPFAM" id="SSF55144">
    <property type="entry name" value="LigT-like"/>
    <property type="match status" value="1"/>
</dbReference>
<accession>A0A2P6R7G7</accession>
<dbReference type="InterPro" id="IPR012386">
    <property type="entry name" value="Cyclic-nucl_3Pdiesterase"/>
</dbReference>
<dbReference type="PANTHER" id="PTHR28141:SF1">
    <property type="entry name" value="2',3'-CYCLIC-NUCLEOTIDE 3'-PHOSPHODIESTERASE"/>
    <property type="match status" value="1"/>
</dbReference>
<dbReference type="STRING" id="74649.A0A2P6R7G7"/>
<evidence type="ECO:0000313" key="2">
    <source>
        <dbReference type="Proteomes" id="UP000238479"/>
    </source>
</evidence>
<dbReference type="GO" id="GO:0009187">
    <property type="term" value="P:cyclic nucleotide metabolic process"/>
    <property type="evidence" value="ECO:0007669"/>
    <property type="project" value="TreeGrafter"/>
</dbReference>
<dbReference type="OMA" id="IDEGFAS"/>
<organism evidence="1 2">
    <name type="scientific">Rosa chinensis</name>
    <name type="common">China rose</name>
    <dbReference type="NCBI Taxonomy" id="74649"/>
    <lineage>
        <taxon>Eukaryota</taxon>
        <taxon>Viridiplantae</taxon>
        <taxon>Streptophyta</taxon>
        <taxon>Embryophyta</taxon>
        <taxon>Tracheophyta</taxon>
        <taxon>Spermatophyta</taxon>
        <taxon>Magnoliopsida</taxon>
        <taxon>eudicotyledons</taxon>
        <taxon>Gunneridae</taxon>
        <taxon>Pentapetalae</taxon>
        <taxon>rosids</taxon>
        <taxon>fabids</taxon>
        <taxon>Rosales</taxon>
        <taxon>Rosaceae</taxon>
        <taxon>Rosoideae</taxon>
        <taxon>Rosoideae incertae sedis</taxon>
        <taxon>Rosa</taxon>
    </lineage>
</organism>
<dbReference type="Gramene" id="PRQ42370">
    <property type="protein sequence ID" value="PRQ42370"/>
    <property type="gene ID" value="RchiOBHm_Chr3g0456931"/>
</dbReference>
<dbReference type="EMBL" id="PDCK01000041">
    <property type="protein sequence ID" value="PRQ42370.1"/>
    <property type="molecule type" value="Genomic_DNA"/>
</dbReference>
<sequence>MPSQEQEALEAFKDAQEMHMYAVWALPPTHVLPRIKTVMEGLRAEFGGPEIEPHITVLGSMLRTEEDTIQQFKDACNIITRFECNVDLIETSRFFYQCLWGEIGRFVRIFEHTFPCCPHLSLLYGYLTDEEKKRAKEKVTTIDEGFASLSFDVTRFVLCKMNIQDKSQHSWEKILAIDLQP</sequence>
<name>A0A2P6R7G7_ROSCH</name>
<protein>
    <submittedName>
        <fullName evidence="1">Putative RNA ligase/cyclic nucleotide phosphodiesterase</fullName>
    </submittedName>
</protein>
<proteinExistence type="predicted"/>
<dbReference type="GO" id="GO:0004113">
    <property type="term" value="F:2',3'-cyclic-nucleotide 3'-phosphodiesterase activity"/>
    <property type="evidence" value="ECO:0007669"/>
    <property type="project" value="TreeGrafter"/>
</dbReference>
<reference evidence="1 2" key="1">
    <citation type="journal article" date="2018" name="Nat. Genet.">
        <title>The Rosa genome provides new insights in the design of modern roses.</title>
        <authorList>
            <person name="Bendahmane M."/>
        </authorList>
    </citation>
    <scope>NUCLEOTIDE SEQUENCE [LARGE SCALE GENOMIC DNA]</scope>
    <source>
        <strain evidence="2">cv. Old Blush</strain>
    </source>
</reference>
<dbReference type="InterPro" id="IPR009097">
    <property type="entry name" value="Cyclic_Pdiesterase"/>
</dbReference>
<dbReference type="AlphaFoldDB" id="A0A2P6R7G7"/>
<keyword evidence="2" id="KW-1185">Reference proteome</keyword>
<comment type="caution">
    <text evidence="1">The sequence shown here is derived from an EMBL/GenBank/DDBJ whole genome shotgun (WGS) entry which is preliminary data.</text>
</comment>
<dbReference type="GO" id="GO:0016874">
    <property type="term" value="F:ligase activity"/>
    <property type="evidence" value="ECO:0007669"/>
    <property type="project" value="UniProtKB-KW"/>
</dbReference>
<dbReference type="Gene3D" id="3.90.1140.10">
    <property type="entry name" value="Cyclic phosphodiesterase"/>
    <property type="match status" value="1"/>
</dbReference>